<feature type="transmembrane region" description="Helical" evidence="2">
    <location>
        <begin position="69"/>
        <end position="86"/>
    </location>
</feature>
<feature type="transmembrane region" description="Helical" evidence="2">
    <location>
        <begin position="106"/>
        <end position="127"/>
    </location>
</feature>
<evidence type="ECO:0000256" key="1">
    <source>
        <dbReference type="SAM" id="Coils"/>
    </source>
</evidence>
<organism evidence="4 5">
    <name type="scientific">Candidatus Colimorpha enterica</name>
    <dbReference type="NCBI Taxonomy" id="3083063"/>
    <lineage>
        <taxon>Bacteria</taxon>
        <taxon>Pseudomonadati</taxon>
        <taxon>Bacteroidota</taxon>
        <taxon>Bacteroidia</taxon>
        <taxon>Bacteroidales</taxon>
        <taxon>Candidatus Colimorpha</taxon>
    </lineage>
</organism>
<feature type="transmembrane region" description="Helical" evidence="2">
    <location>
        <begin position="139"/>
        <end position="160"/>
    </location>
</feature>
<dbReference type="InterPro" id="IPR031621">
    <property type="entry name" value="HisKA_7TM"/>
</dbReference>
<protein>
    <recommendedName>
        <fullName evidence="3">Histidine kinase N-terminal 7TM region domain-containing protein</fullName>
    </recommendedName>
</protein>
<dbReference type="STRING" id="1263015.BN580_00388"/>
<dbReference type="EMBL" id="CBFW010000436">
    <property type="protein sequence ID" value="CDC77348.1"/>
    <property type="molecule type" value="Genomic_DNA"/>
</dbReference>
<dbReference type="AlphaFoldDB" id="R6TV58"/>
<gene>
    <name evidence="4" type="ORF">BN580_00388</name>
</gene>
<keyword evidence="2" id="KW-1133">Transmembrane helix</keyword>
<evidence type="ECO:0000256" key="2">
    <source>
        <dbReference type="SAM" id="Phobius"/>
    </source>
</evidence>
<feature type="transmembrane region" description="Helical" evidence="2">
    <location>
        <begin position="36"/>
        <end position="57"/>
    </location>
</feature>
<feature type="transmembrane region" description="Helical" evidence="2">
    <location>
        <begin position="180"/>
        <end position="200"/>
    </location>
</feature>
<proteinExistence type="predicted"/>
<dbReference type="Proteomes" id="UP000017938">
    <property type="component" value="Unassembled WGS sequence"/>
</dbReference>
<keyword evidence="2" id="KW-0472">Membrane</keyword>
<accession>R6TV58</accession>
<feature type="domain" description="Histidine kinase N-terminal 7TM region" evidence="3">
    <location>
        <begin position="50"/>
        <end position="247"/>
    </location>
</feature>
<name>R6TV58_9BACT</name>
<comment type="caution">
    <text evidence="4">The sequence shown here is derived from an EMBL/GenBank/DDBJ whole genome shotgun (WGS) entry which is preliminary data.</text>
</comment>
<evidence type="ECO:0000259" key="3">
    <source>
        <dbReference type="Pfam" id="PF16927"/>
    </source>
</evidence>
<feature type="coiled-coil region" evidence="1">
    <location>
        <begin position="346"/>
        <end position="400"/>
    </location>
</feature>
<keyword evidence="1" id="KW-0175">Coiled coil</keyword>
<evidence type="ECO:0000313" key="4">
    <source>
        <dbReference type="EMBL" id="CDC77348.1"/>
    </source>
</evidence>
<keyword evidence="2" id="KW-0812">Transmembrane</keyword>
<sequence length="553" mass="62607">MEKINKKTILYTTCVAILLVIAYYSRAFHTQVDEPILKMLLVMIRSVIQISLVIAWCSSLRTRIINKQVRHYLIAVGILIAFWLIMRTCKWEFIAQNGTHLGRYLWYSYYIPMVLVPLLGVFIIDHIGKAENYKTPNSLKYMYIPAAFLVTAVFTNDLHNLVFSFPSGYQNSESDCVYHVLYYVTMAWFILLGIYFVVMLIKKSRVPGSKSFQKLPAVILGISIIFWVMYCTHIVGGDLAAIDCIMIIALLESAIQSGLIPSNTNYYELFRSSTVSAQIVDADYQPCMLSGTLAPLTEDEMRSAEAEPVDLGDTVLHSKAITGGHVLWQDDVKQINDMIEQLCDTQERLGESNELLKAELELKENRARTEEKSRLYDRIAKEVAVQLAKAEELLKLAESDPKQTKRAIAKVSVICAYIKRRGNLLMLGEEGNIIPAIELEYCIRESLDNLRLGDVFTSFDSKCDGTFKLEHAVVAFDFYENIVERLLDDATAMLIHLDCKDGFIKMRLQIGCNEDIAEHTLSELSIPCGTFEWDIQDEDVTVTLLLSEGGDGK</sequence>
<evidence type="ECO:0000313" key="5">
    <source>
        <dbReference type="Proteomes" id="UP000017938"/>
    </source>
</evidence>
<feature type="transmembrane region" description="Helical" evidence="2">
    <location>
        <begin position="212"/>
        <end position="230"/>
    </location>
</feature>
<reference evidence="4" key="1">
    <citation type="submission" date="2012-11" db="EMBL/GenBank/DDBJ databases">
        <title>Dependencies among metagenomic species, viruses, plasmids and units of genetic variation.</title>
        <authorList>
            <person name="Nielsen H.B."/>
            <person name="Almeida M."/>
            <person name="Juncker A.S."/>
            <person name="Rasmussen S."/>
            <person name="Li J."/>
            <person name="Sunagawa S."/>
            <person name="Plichta D."/>
            <person name="Gautier L."/>
            <person name="Le Chatelier E."/>
            <person name="Peletier E."/>
            <person name="Bonde I."/>
            <person name="Nielsen T."/>
            <person name="Manichanh C."/>
            <person name="Arumugam M."/>
            <person name="Batto J."/>
            <person name="Santos M.B.Q.D."/>
            <person name="Blom N."/>
            <person name="Borruel N."/>
            <person name="Burgdorf K.S."/>
            <person name="Boumezbeur F."/>
            <person name="Casellas F."/>
            <person name="Dore J."/>
            <person name="Guarner F."/>
            <person name="Hansen T."/>
            <person name="Hildebrand F."/>
            <person name="Kaas R.S."/>
            <person name="Kennedy S."/>
            <person name="Kristiansen K."/>
            <person name="Kultima J.R."/>
            <person name="Leonard P."/>
            <person name="Levenez F."/>
            <person name="Lund O."/>
            <person name="Moumen B."/>
            <person name="Le Paslier D."/>
            <person name="Pons N."/>
            <person name="Pedersen O."/>
            <person name="Prifti E."/>
            <person name="Qin J."/>
            <person name="Raes J."/>
            <person name="Tap J."/>
            <person name="Tims S."/>
            <person name="Ussery D.W."/>
            <person name="Yamada T."/>
            <person name="MetaHit consortium"/>
            <person name="Renault P."/>
            <person name="Sicheritz-Ponten T."/>
            <person name="Bork P."/>
            <person name="Wang J."/>
            <person name="Brunak S."/>
            <person name="Ehrlich S.D."/>
        </authorList>
    </citation>
    <scope>NUCLEOTIDE SEQUENCE [LARGE SCALE GENOMIC DNA]</scope>
</reference>
<feature type="transmembrane region" description="Helical" evidence="2">
    <location>
        <begin position="7"/>
        <end position="24"/>
    </location>
</feature>
<dbReference type="Pfam" id="PF16927">
    <property type="entry name" value="HisKA_7TM"/>
    <property type="match status" value="1"/>
</dbReference>